<evidence type="ECO:0000256" key="1">
    <source>
        <dbReference type="ARBA" id="ARBA00023002"/>
    </source>
</evidence>
<dbReference type="EMBL" id="JAUKTV010000002">
    <property type="protein sequence ID" value="KAK0744863.1"/>
    <property type="molecule type" value="Genomic_DNA"/>
</dbReference>
<dbReference type="PANTHER" id="PTHR43539">
    <property type="entry name" value="FLAVIN-BINDING MONOOXYGENASE-LIKE PROTEIN (AFU_ORTHOLOGUE AFUA_4G09220)"/>
    <property type="match status" value="1"/>
</dbReference>
<dbReference type="PANTHER" id="PTHR43539:SF68">
    <property type="entry name" value="FLAVIN-BINDING MONOOXYGENASE-LIKE PROTEIN (AFU_ORTHOLOGUE AFUA_4G09220)"/>
    <property type="match status" value="1"/>
</dbReference>
<dbReference type="InterPro" id="IPR036188">
    <property type="entry name" value="FAD/NAD-bd_sf"/>
</dbReference>
<evidence type="ECO:0000313" key="2">
    <source>
        <dbReference type="EMBL" id="KAK0744863.1"/>
    </source>
</evidence>
<accession>A0AA40EST0</accession>
<dbReference type="GO" id="GO:0004497">
    <property type="term" value="F:monooxygenase activity"/>
    <property type="evidence" value="ECO:0007669"/>
    <property type="project" value="TreeGrafter"/>
</dbReference>
<name>A0AA40EST0_9PEZI</name>
<dbReference type="SUPFAM" id="SSF51971">
    <property type="entry name" value="Nucleotide-binding domain"/>
    <property type="match status" value="1"/>
</dbReference>
<dbReference type="Pfam" id="PF13738">
    <property type="entry name" value="Pyr_redox_3"/>
    <property type="match status" value="1"/>
</dbReference>
<dbReference type="InterPro" id="IPR050982">
    <property type="entry name" value="Auxin_biosynth/cation_transpt"/>
</dbReference>
<keyword evidence="3" id="KW-1185">Reference proteome</keyword>
<dbReference type="Proteomes" id="UP001172159">
    <property type="component" value="Unassembled WGS sequence"/>
</dbReference>
<dbReference type="GO" id="GO:0050660">
    <property type="term" value="F:flavin adenine dinucleotide binding"/>
    <property type="evidence" value="ECO:0007669"/>
    <property type="project" value="TreeGrafter"/>
</dbReference>
<evidence type="ECO:0000313" key="3">
    <source>
        <dbReference type="Proteomes" id="UP001172159"/>
    </source>
</evidence>
<dbReference type="Gene3D" id="3.50.50.60">
    <property type="entry name" value="FAD/NAD(P)-binding domain"/>
    <property type="match status" value="1"/>
</dbReference>
<sequence length="313" mass="35085">MFHQRVSSVSIAQDVTNPVISPARQASQCQPHNVFHHPVIIAQIPSAIHRKPPQAVCERQGTEAGGDGQFLESYAQLMELNTWSSATLKRANWDGSSWEVTIERRSEGGIEVRTLRTRHIIQATGVNGEPKIPRIEGLGDFRGPICHSSQFSSAEPATPAKQIVVVGTGVSGHDIAQDFYERGHRVTLFQRSPTCVDRTAYVYGQGLYSEDGPATEDADFLTHSVPLPLLKRREIEKTEQHMLENKEHFEGLEKAGFRLKEVWGIDEEGELRSIWRRSGHPGYWLAGGNFALCRYYSRMLALQIKAIEEGIMR</sequence>
<protein>
    <submittedName>
        <fullName evidence="2">Uncharacterized protein</fullName>
    </submittedName>
</protein>
<keyword evidence="1" id="KW-0560">Oxidoreductase</keyword>
<dbReference type="SUPFAM" id="SSF51905">
    <property type="entry name" value="FAD/NAD(P)-binding domain"/>
    <property type="match status" value="1"/>
</dbReference>
<dbReference type="AlphaFoldDB" id="A0AA40EST0"/>
<organism evidence="2 3">
    <name type="scientific">Apiosordaria backusii</name>
    <dbReference type="NCBI Taxonomy" id="314023"/>
    <lineage>
        <taxon>Eukaryota</taxon>
        <taxon>Fungi</taxon>
        <taxon>Dikarya</taxon>
        <taxon>Ascomycota</taxon>
        <taxon>Pezizomycotina</taxon>
        <taxon>Sordariomycetes</taxon>
        <taxon>Sordariomycetidae</taxon>
        <taxon>Sordariales</taxon>
        <taxon>Lasiosphaeriaceae</taxon>
        <taxon>Apiosordaria</taxon>
    </lineage>
</organism>
<comment type="caution">
    <text evidence="2">The sequence shown here is derived from an EMBL/GenBank/DDBJ whole genome shotgun (WGS) entry which is preliminary data.</text>
</comment>
<gene>
    <name evidence="2" type="ORF">B0T21DRAFT_407937</name>
</gene>
<reference evidence="2" key="1">
    <citation type="submission" date="2023-06" db="EMBL/GenBank/DDBJ databases">
        <title>Genome-scale phylogeny and comparative genomics of the fungal order Sordariales.</title>
        <authorList>
            <consortium name="Lawrence Berkeley National Laboratory"/>
            <person name="Hensen N."/>
            <person name="Bonometti L."/>
            <person name="Westerberg I."/>
            <person name="Brannstrom I.O."/>
            <person name="Guillou S."/>
            <person name="Cros-Aarteil S."/>
            <person name="Calhoun S."/>
            <person name="Haridas S."/>
            <person name="Kuo A."/>
            <person name="Mondo S."/>
            <person name="Pangilinan J."/>
            <person name="Riley R."/>
            <person name="Labutti K."/>
            <person name="Andreopoulos B."/>
            <person name="Lipzen A."/>
            <person name="Chen C."/>
            <person name="Yanf M."/>
            <person name="Daum C."/>
            <person name="Ng V."/>
            <person name="Clum A."/>
            <person name="Steindorff A."/>
            <person name="Ohm R."/>
            <person name="Martin F."/>
            <person name="Silar P."/>
            <person name="Natvig D."/>
            <person name="Lalanne C."/>
            <person name="Gautier V."/>
            <person name="Ament-Velasquez S.L."/>
            <person name="Kruys A."/>
            <person name="Hutchinson M.I."/>
            <person name="Powell A.J."/>
            <person name="Barry K."/>
            <person name="Miller A.N."/>
            <person name="Grigoriev I.V."/>
            <person name="Debuchy R."/>
            <person name="Gladieux P."/>
            <person name="Thoren M.H."/>
            <person name="Johannesson H."/>
        </authorList>
    </citation>
    <scope>NUCLEOTIDE SEQUENCE</scope>
    <source>
        <strain evidence="2">CBS 540.89</strain>
    </source>
</reference>
<proteinExistence type="predicted"/>